<dbReference type="AlphaFoldDB" id="A0AAW2CTP3"/>
<evidence type="ECO:0000259" key="1">
    <source>
        <dbReference type="Pfam" id="PF10551"/>
    </source>
</evidence>
<organism evidence="2 3">
    <name type="scientific">Lithocarpus litseifolius</name>
    <dbReference type="NCBI Taxonomy" id="425828"/>
    <lineage>
        <taxon>Eukaryota</taxon>
        <taxon>Viridiplantae</taxon>
        <taxon>Streptophyta</taxon>
        <taxon>Embryophyta</taxon>
        <taxon>Tracheophyta</taxon>
        <taxon>Spermatophyta</taxon>
        <taxon>Magnoliopsida</taxon>
        <taxon>eudicotyledons</taxon>
        <taxon>Gunneridae</taxon>
        <taxon>Pentapetalae</taxon>
        <taxon>rosids</taxon>
        <taxon>fabids</taxon>
        <taxon>Fagales</taxon>
        <taxon>Fagaceae</taxon>
        <taxon>Lithocarpus</taxon>
    </lineage>
</organism>
<accession>A0AAW2CTP3</accession>
<dbReference type="PANTHER" id="PTHR31973:SF195">
    <property type="entry name" value="MUDR FAMILY TRANSPOSASE"/>
    <property type="match status" value="1"/>
</dbReference>
<dbReference type="InterPro" id="IPR018289">
    <property type="entry name" value="MULE_transposase_dom"/>
</dbReference>
<dbReference type="Proteomes" id="UP001459277">
    <property type="component" value="Unassembled WGS sequence"/>
</dbReference>
<keyword evidence="3" id="KW-1185">Reference proteome</keyword>
<protein>
    <recommendedName>
        <fullName evidence="1">MULE transposase domain-containing protein</fullName>
    </recommendedName>
</protein>
<reference evidence="2 3" key="1">
    <citation type="submission" date="2024-01" db="EMBL/GenBank/DDBJ databases">
        <title>A telomere-to-telomere, gap-free genome of sweet tea (Lithocarpus litseifolius).</title>
        <authorList>
            <person name="Zhou J."/>
        </authorList>
    </citation>
    <scope>NUCLEOTIDE SEQUENCE [LARGE SCALE GENOMIC DNA]</scope>
    <source>
        <strain evidence="2">Zhou-2022a</strain>
        <tissue evidence="2">Leaf</tissue>
    </source>
</reference>
<proteinExistence type="predicted"/>
<evidence type="ECO:0000313" key="3">
    <source>
        <dbReference type="Proteomes" id="UP001459277"/>
    </source>
</evidence>
<dbReference type="EMBL" id="JAZDWU010000005">
    <property type="protein sequence ID" value="KAL0001424.1"/>
    <property type="molecule type" value="Genomic_DNA"/>
</dbReference>
<feature type="domain" description="MULE transposase" evidence="1">
    <location>
        <begin position="330"/>
        <end position="430"/>
    </location>
</feature>
<dbReference type="PANTHER" id="PTHR31973">
    <property type="entry name" value="POLYPROTEIN, PUTATIVE-RELATED"/>
    <property type="match status" value="1"/>
</dbReference>
<dbReference type="Pfam" id="PF10551">
    <property type="entry name" value="MULE"/>
    <property type="match status" value="1"/>
</dbReference>
<sequence length="470" mass="53365">MDMMWTVIKRTPQFKVSDLYVTVEAIGFHTGASSQHGSGVEEPHSSPLDVHPSFANATPLPCNTQPCSAIVFLDNTEVLGATHTDDVRGFTHTYEHVQAYMDGGIDIDGSRDVYEEFIDTDGLMDDVEVLDAPQIENNEEDCPTTVPILEWFTSNTWDNVFNPSPTLGARHLTSWHKGDQQAKGMLFNNKASVQYVLTLYSVEHNKQYKVATDGQMMDSKFISIELEKYVPEDLTRKLMDLRSMLHAKHEHDVTMYKVWEAKQKAVACIYRDFDDSYAELPRFLAALSDAYPETVTTLKCDPRVLGTCIFNSAFWAFGSCIRGFRHCKPVISIDATHLYGKYKGKLLIAMATDGNNKVYPLEFAIVESESTETWGWFFACLLTYVTDRTNLFIISDRHRGIQSCFDDTTRDYLQPPLTHHRYCLHHLVSNVNTNFNSVALKNLVWKAATANQVRKFENTMDCIKNVNRAV</sequence>
<gene>
    <name evidence="2" type="ORF">SO802_015205</name>
</gene>
<comment type="caution">
    <text evidence="2">The sequence shown here is derived from an EMBL/GenBank/DDBJ whole genome shotgun (WGS) entry which is preliminary data.</text>
</comment>
<evidence type="ECO:0000313" key="2">
    <source>
        <dbReference type="EMBL" id="KAL0001424.1"/>
    </source>
</evidence>
<name>A0AAW2CTP3_9ROSI</name>